<sequence length="273" mass="31244">MAGYVKRYNPERKSDWNYGGSKWRLSRSKIELFTECPRCFYLDNKLGTGRPRGPAFTLNIAVDALLKREFDAHRLKKTAHPLMKKYKVDAVPFQHELMDVWRENFKGMEYFDKATGIAISGAIDDVWVKPSGALIVVDYKATSKNEVIETLADSSWEQQYKRQMGVYQWLLRKNGFEVDTLGYFVYANADGDKEAFDGKLEFDITLVPCEGESKWIDDIIPRIKETLESDRLPPIGEFCEFCQYREYAAKKLQAVAAKKPSSQTSAKSATLGI</sequence>
<name>A0A1F6CNT8_9BACT</name>
<dbReference type="AlphaFoldDB" id="A0A1F6CNT8"/>
<protein>
    <recommendedName>
        <fullName evidence="1">PD-(D/E)XK endonuclease-like domain-containing protein</fullName>
    </recommendedName>
</protein>
<gene>
    <name evidence="2" type="ORF">A2763_02625</name>
</gene>
<dbReference type="STRING" id="1798482.A2763_02625"/>
<dbReference type="EMBL" id="MFKV01000007">
    <property type="protein sequence ID" value="OGG50795.1"/>
    <property type="molecule type" value="Genomic_DNA"/>
</dbReference>
<evidence type="ECO:0000313" key="2">
    <source>
        <dbReference type="EMBL" id="OGG50795.1"/>
    </source>
</evidence>
<comment type="caution">
    <text evidence="2">The sequence shown here is derived from an EMBL/GenBank/DDBJ whole genome shotgun (WGS) entry which is preliminary data.</text>
</comment>
<dbReference type="Gene3D" id="3.90.320.10">
    <property type="match status" value="1"/>
</dbReference>
<dbReference type="Proteomes" id="UP000178370">
    <property type="component" value="Unassembled WGS sequence"/>
</dbReference>
<accession>A0A1F6CNT8</accession>
<evidence type="ECO:0000313" key="3">
    <source>
        <dbReference type="Proteomes" id="UP000178370"/>
    </source>
</evidence>
<dbReference type="Pfam" id="PF12705">
    <property type="entry name" value="PDDEXK_1"/>
    <property type="match status" value="1"/>
</dbReference>
<dbReference type="InterPro" id="IPR011604">
    <property type="entry name" value="PDDEXK-like_dom_sf"/>
</dbReference>
<reference evidence="2 3" key="1">
    <citation type="journal article" date="2016" name="Nat. Commun.">
        <title>Thousands of microbial genomes shed light on interconnected biogeochemical processes in an aquifer system.</title>
        <authorList>
            <person name="Anantharaman K."/>
            <person name="Brown C.T."/>
            <person name="Hug L.A."/>
            <person name="Sharon I."/>
            <person name="Castelle C.J."/>
            <person name="Probst A.J."/>
            <person name="Thomas B.C."/>
            <person name="Singh A."/>
            <person name="Wilkins M.J."/>
            <person name="Karaoz U."/>
            <person name="Brodie E.L."/>
            <person name="Williams K.H."/>
            <person name="Hubbard S.S."/>
            <person name="Banfield J.F."/>
        </authorList>
    </citation>
    <scope>NUCLEOTIDE SEQUENCE [LARGE SCALE GENOMIC DNA]</scope>
</reference>
<dbReference type="InterPro" id="IPR038726">
    <property type="entry name" value="PDDEXK_AddAB-type"/>
</dbReference>
<feature type="domain" description="PD-(D/E)XK endonuclease-like" evidence="1">
    <location>
        <begin position="96"/>
        <end position="246"/>
    </location>
</feature>
<proteinExistence type="predicted"/>
<organism evidence="2 3">
    <name type="scientific">Candidatus Kaiserbacteria bacterium RIFCSPHIGHO2_01_FULL_54_36</name>
    <dbReference type="NCBI Taxonomy" id="1798482"/>
    <lineage>
        <taxon>Bacteria</taxon>
        <taxon>Candidatus Kaiseribacteriota</taxon>
    </lineage>
</organism>
<evidence type="ECO:0000259" key="1">
    <source>
        <dbReference type="Pfam" id="PF12705"/>
    </source>
</evidence>